<sequence>MESASAAGQYSTAAAQTGKLSSNPLPPSPVGKGICRCSMFVPRGWVRIKQKTGAKTKLLLETIPVHKLVDIFVATFEISFEEQLSMLDSIDVKVRISKAAELVDRHLQFIHEFRY</sequence>
<accession>A0ACB7YQA9</accession>
<evidence type="ECO:0000313" key="2">
    <source>
        <dbReference type="Proteomes" id="UP000828048"/>
    </source>
</evidence>
<organism evidence="1 2">
    <name type="scientific">Vaccinium darrowii</name>
    <dbReference type="NCBI Taxonomy" id="229202"/>
    <lineage>
        <taxon>Eukaryota</taxon>
        <taxon>Viridiplantae</taxon>
        <taxon>Streptophyta</taxon>
        <taxon>Embryophyta</taxon>
        <taxon>Tracheophyta</taxon>
        <taxon>Spermatophyta</taxon>
        <taxon>Magnoliopsida</taxon>
        <taxon>eudicotyledons</taxon>
        <taxon>Gunneridae</taxon>
        <taxon>Pentapetalae</taxon>
        <taxon>asterids</taxon>
        <taxon>Ericales</taxon>
        <taxon>Ericaceae</taxon>
        <taxon>Vaccinioideae</taxon>
        <taxon>Vaccinieae</taxon>
        <taxon>Vaccinium</taxon>
    </lineage>
</organism>
<gene>
    <name evidence="1" type="ORF">Vadar_027545</name>
</gene>
<name>A0ACB7YQA9_9ERIC</name>
<dbReference type="Proteomes" id="UP000828048">
    <property type="component" value="Chromosome 11"/>
</dbReference>
<protein>
    <submittedName>
        <fullName evidence="1">Uncharacterized protein</fullName>
    </submittedName>
</protein>
<dbReference type="EMBL" id="CM037161">
    <property type="protein sequence ID" value="KAH7855680.1"/>
    <property type="molecule type" value="Genomic_DNA"/>
</dbReference>
<evidence type="ECO:0000313" key="1">
    <source>
        <dbReference type="EMBL" id="KAH7855680.1"/>
    </source>
</evidence>
<comment type="caution">
    <text evidence="1">The sequence shown here is derived from an EMBL/GenBank/DDBJ whole genome shotgun (WGS) entry which is preliminary data.</text>
</comment>
<keyword evidence="2" id="KW-1185">Reference proteome</keyword>
<proteinExistence type="predicted"/>
<reference evidence="1 2" key="1">
    <citation type="journal article" date="2021" name="Hortic Res">
        <title>High-quality reference genome and annotation aids understanding of berry development for evergreen blueberry (Vaccinium darrowii).</title>
        <authorList>
            <person name="Yu J."/>
            <person name="Hulse-Kemp A.M."/>
            <person name="Babiker E."/>
            <person name="Staton M."/>
        </authorList>
    </citation>
    <scope>NUCLEOTIDE SEQUENCE [LARGE SCALE GENOMIC DNA]</scope>
    <source>
        <strain evidence="2">cv. NJ 8807/NJ 8810</strain>
        <tissue evidence="1">Young leaf</tissue>
    </source>
</reference>